<organism evidence="1 2">
    <name type="scientific">Shewanella colwelliana</name>
    <name type="common">Alteromonas colwelliana</name>
    <dbReference type="NCBI Taxonomy" id="23"/>
    <lineage>
        <taxon>Bacteria</taxon>
        <taxon>Pseudomonadati</taxon>
        <taxon>Pseudomonadota</taxon>
        <taxon>Gammaproteobacteria</taxon>
        <taxon>Alteromonadales</taxon>
        <taxon>Shewanellaceae</taxon>
        <taxon>Shewanella</taxon>
    </lineage>
</organism>
<sequence>MSNEKSELCEALAKSLVALGTKETLSIVSRFLIAIAFHQRISFEFDCTLGKLNVETISLNGENEGQNDE</sequence>
<name>A0ABQ4P0G7_SHECO</name>
<comment type="caution">
    <text evidence="1">The sequence shown here is derived from an EMBL/GenBank/DDBJ whole genome shotgun (WGS) entry which is preliminary data.</text>
</comment>
<proteinExistence type="predicted"/>
<keyword evidence="2" id="KW-1185">Reference proteome</keyword>
<evidence type="ECO:0000313" key="1">
    <source>
        <dbReference type="EMBL" id="GIU40986.1"/>
    </source>
</evidence>
<reference evidence="1 2" key="1">
    <citation type="submission" date="2021-05" db="EMBL/GenBank/DDBJ databases">
        <title>Molecular characterization for Shewanella algae harboring chromosomal blaOXA-55-like strains isolated from clinical and environment sample.</title>
        <authorList>
            <person name="Ohama Y."/>
            <person name="Aoki K."/>
            <person name="Harada S."/>
            <person name="Moriya K."/>
            <person name="Ishii Y."/>
            <person name="Tateda K."/>
        </authorList>
    </citation>
    <scope>NUCLEOTIDE SEQUENCE [LARGE SCALE GENOMIC DNA]</scope>
    <source>
        <strain evidence="1 2">MBTL60-118</strain>
    </source>
</reference>
<evidence type="ECO:0000313" key="2">
    <source>
        <dbReference type="Proteomes" id="UP000773469"/>
    </source>
</evidence>
<dbReference type="RefSeq" id="WP_220756908.1">
    <property type="nucleotide sequence ID" value="NZ_BPEU01000013.1"/>
</dbReference>
<protein>
    <submittedName>
        <fullName evidence="1">Uncharacterized protein</fullName>
    </submittedName>
</protein>
<dbReference type="EMBL" id="BPEU01000013">
    <property type="protein sequence ID" value="GIU40986.1"/>
    <property type="molecule type" value="Genomic_DNA"/>
</dbReference>
<accession>A0ABQ4P0G7</accession>
<gene>
    <name evidence="1" type="ORF">TUM3794_20280</name>
</gene>
<dbReference type="Proteomes" id="UP000773469">
    <property type="component" value="Unassembled WGS sequence"/>
</dbReference>